<dbReference type="GO" id="GO:0009166">
    <property type="term" value="P:nucleotide catabolic process"/>
    <property type="evidence" value="ECO:0007669"/>
    <property type="project" value="InterPro"/>
</dbReference>
<evidence type="ECO:0000313" key="1">
    <source>
        <dbReference type="Ensembl" id="ENSOTSP00005133275.1"/>
    </source>
</evidence>
<name>A0AAZ3QYM5_ONCTS</name>
<dbReference type="SUPFAM" id="SSF56300">
    <property type="entry name" value="Metallo-dependent phosphatases"/>
    <property type="match status" value="1"/>
</dbReference>
<dbReference type="Proteomes" id="UP000694402">
    <property type="component" value="Unassembled WGS sequence"/>
</dbReference>
<organism evidence="1 2">
    <name type="scientific">Oncorhynchus tshawytscha</name>
    <name type="common">Chinook salmon</name>
    <name type="synonym">Salmo tshawytscha</name>
    <dbReference type="NCBI Taxonomy" id="74940"/>
    <lineage>
        <taxon>Eukaryota</taxon>
        <taxon>Metazoa</taxon>
        <taxon>Chordata</taxon>
        <taxon>Craniata</taxon>
        <taxon>Vertebrata</taxon>
        <taxon>Euteleostomi</taxon>
        <taxon>Actinopterygii</taxon>
        <taxon>Neopterygii</taxon>
        <taxon>Teleostei</taxon>
        <taxon>Protacanthopterygii</taxon>
        <taxon>Salmoniformes</taxon>
        <taxon>Salmonidae</taxon>
        <taxon>Salmoninae</taxon>
        <taxon>Oncorhynchus</taxon>
    </lineage>
</organism>
<dbReference type="Gene3D" id="3.60.21.10">
    <property type="match status" value="1"/>
</dbReference>
<dbReference type="InterPro" id="IPR006179">
    <property type="entry name" value="5_nucleotidase/apyrase"/>
</dbReference>
<proteinExistence type="predicted"/>
<dbReference type="PANTHER" id="PTHR11575:SF48">
    <property type="entry name" value="5'-NUCLEOTIDASE"/>
    <property type="match status" value="1"/>
</dbReference>
<evidence type="ECO:0000313" key="2">
    <source>
        <dbReference type="Proteomes" id="UP000694402"/>
    </source>
</evidence>
<dbReference type="GO" id="GO:0016787">
    <property type="term" value="F:hydrolase activity"/>
    <property type="evidence" value="ECO:0007669"/>
    <property type="project" value="InterPro"/>
</dbReference>
<dbReference type="Ensembl" id="ENSOTST00005120393.1">
    <property type="protein sequence ID" value="ENSOTSP00005133275.1"/>
    <property type="gene ID" value="ENSOTSG00005010522.2"/>
</dbReference>
<reference evidence="1" key="3">
    <citation type="submission" date="2025-09" db="UniProtKB">
        <authorList>
            <consortium name="Ensembl"/>
        </authorList>
    </citation>
    <scope>IDENTIFICATION</scope>
</reference>
<dbReference type="AlphaFoldDB" id="A0AAZ3QYM5"/>
<accession>A0AAZ3QYM5</accession>
<dbReference type="InterPro" id="IPR029052">
    <property type="entry name" value="Metallo-depent_PP-like"/>
</dbReference>
<reference evidence="1" key="2">
    <citation type="submission" date="2025-08" db="UniProtKB">
        <authorList>
            <consortium name="Ensembl"/>
        </authorList>
    </citation>
    <scope>IDENTIFICATION</scope>
</reference>
<sequence>MMPFPWFINNVYDRFTSETLVHGVVSSILEWNGLKIDFMGLVEEDWMDTLGTVDKNDIKYIDYVELRDKGADLGIALTHMRWRNGIRLASKSKAHAWRGPVPHRSGIGWTLRRRETSRVLPG</sequence>
<protein>
    <submittedName>
        <fullName evidence="1">Uncharacterized protein</fullName>
    </submittedName>
</protein>
<reference evidence="2" key="1">
    <citation type="journal article" date="2018" name="PLoS ONE">
        <title>Chinook salmon (Oncorhynchus tshawytscha) genome and transcriptome.</title>
        <authorList>
            <person name="Christensen K.A."/>
            <person name="Leong J.S."/>
            <person name="Sakhrani D."/>
            <person name="Biagi C.A."/>
            <person name="Minkley D.R."/>
            <person name="Withler R.E."/>
            <person name="Rondeau E.B."/>
            <person name="Koop B.F."/>
            <person name="Devlin R.H."/>
        </authorList>
    </citation>
    <scope>NUCLEOTIDE SEQUENCE [LARGE SCALE GENOMIC DNA]</scope>
</reference>
<dbReference type="GeneTree" id="ENSGT00530000063775"/>
<dbReference type="PANTHER" id="PTHR11575">
    <property type="entry name" value="5'-NUCLEOTIDASE-RELATED"/>
    <property type="match status" value="1"/>
</dbReference>
<keyword evidence="2" id="KW-1185">Reference proteome</keyword>